<evidence type="ECO:0000256" key="1">
    <source>
        <dbReference type="ARBA" id="ARBA00005612"/>
    </source>
</evidence>
<evidence type="ECO:0000313" key="3">
    <source>
        <dbReference type="EMBL" id="BDG59830.1"/>
    </source>
</evidence>
<reference evidence="3" key="1">
    <citation type="submission" date="2022-03" db="EMBL/GenBank/DDBJ databases">
        <title>Complete genome sequence of Caldinitratiruptor microaerophilus.</title>
        <authorList>
            <person name="Mukaiyama R."/>
            <person name="Nishiyama T."/>
            <person name="Ueda K."/>
        </authorList>
    </citation>
    <scope>NUCLEOTIDE SEQUENCE</scope>
    <source>
        <strain evidence="3">JCM 16183</strain>
    </source>
</reference>
<gene>
    <name evidence="3" type="ORF">caldi_09200</name>
</gene>
<comment type="similarity">
    <text evidence="1">Belongs to the 3-oxoacid CoA-transferase subunit A family.</text>
</comment>
<protein>
    <recommendedName>
        <fullName evidence="5">3-oxoacid CoA-transferase subunit A</fullName>
    </recommendedName>
</protein>
<dbReference type="AlphaFoldDB" id="A0AA35CM53"/>
<dbReference type="NCBIfam" id="TIGR02429">
    <property type="entry name" value="pcaI_scoA_fam"/>
    <property type="match status" value="1"/>
</dbReference>
<dbReference type="GO" id="GO:0008410">
    <property type="term" value="F:CoA-transferase activity"/>
    <property type="evidence" value="ECO:0007669"/>
    <property type="project" value="InterPro"/>
</dbReference>
<dbReference type="Gene3D" id="3.40.1080.10">
    <property type="entry name" value="Glutaconate Coenzyme A-transferase"/>
    <property type="match status" value="1"/>
</dbReference>
<evidence type="ECO:0008006" key="5">
    <source>
        <dbReference type="Google" id="ProtNLM"/>
    </source>
</evidence>
<dbReference type="Pfam" id="PF01144">
    <property type="entry name" value="CoA_trans"/>
    <property type="match status" value="1"/>
</dbReference>
<name>A0AA35CM53_9FIRM</name>
<keyword evidence="4" id="KW-1185">Reference proteome</keyword>
<dbReference type="PROSITE" id="PS01273">
    <property type="entry name" value="COA_TRANSF_1"/>
    <property type="match status" value="1"/>
</dbReference>
<keyword evidence="2" id="KW-0808">Transferase</keyword>
<evidence type="ECO:0000256" key="2">
    <source>
        <dbReference type="ARBA" id="ARBA00022679"/>
    </source>
</evidence>
<dbReference type="SUPFAM" id="SSF100950">
    <property type="entry name" value="NagB/RpiA/CoA transferase-like"/>
    <property type="match status" value="1"/>
</dbReference>
<organism evidence="3 4">
    <name type="scientific">Caldinitratiruptor microaerophilus</name>
    <dbReference type="NCBI Taxonomy" id="671077"/>
    <lineage>
        <taxon>Bacteria</taxon>
        <taxon>Bacillati</taxon>
        <taxon>Bacillota</taxon>
        <taxon>Clostridia</taxon>
        <taxon>Eubacteriales</taxon>
        <taxon>Symbiobacteriaceae</taxon>
        <taxon>Caldinitratiruptor</taxon>
    </lineage>
</organism>
<dbReference type="InterPro" id="IPR012792">
    <property type="entry name" value="3-oxoacid_CoA-transf_A"/>
</dbReference>
<sequence>MVHSSKLRTAAEAVSAVRDGDTVMVGGFGLVGAPLTLIDALAASTAKDLTVISNNVGEPGRGLGVLLRQRRIRRAIGSFFTSNPEVAEAAGRGELEVELLPQGTLAEAIRAGGAGIAGFYTPTGAGTELARGRETRRIGDREYVFQPALTADVALIRAHVADEYGNLVYYKTARNFNPIMATAARHVIAEVDEVVPAGQLDPERIVTPHLYVDVLVIATHKLEGVPRGV</sequence>
<dbReference type="PANTHER" id="PTHR13707">
    <property type="entry name" value="KETOACID-COENZYME A TRANSFERASE"/>
    <property type="match status" value="1"/>
</dbReference>
<dbReference type="Proteomes" id="UP001163687">
    <property type="component" value="Chromosome"/>
</dbReference>
<evidence type="ECO:0000313" key="4">
    <source>
        <dbReference type="Proteomes" id="UP001163687"/>
    </source>
</evidence>
<dbReference type="KEGG" id="cmic:caldi_09200"/>
<dbReference type="InterPro" id="IPR004163">
    <property type="entry name" value="CoA_transf_BS"/>
</dbReference>
<dbReference type="InterPro" id="IPR004165">
    <property type="entry name" value="CoA_trans_fam_I"/>
</dbReference>
<dbReference type="InterPro" id="IPR037171">
    <property type="entry name" value="NagB/RpiA_transferase-like"/>
</dbReference>
<dbReference type="EMBL" id="AP025628">
    <property type="protein sequence ID" value="BDG59830.1"/>
    <property type="molecule type" value="Genomic_DNA"/>
</dbReference>
<proteinExistence type="inferred from homology"/>
<dbReference type="SMART" id="SM00882">
    <property type="entry name" value="CoA_trans"/>
    <property type="match status" value="1"/>
</dbReference>
<accession>A0AA35CM53</accession>
<dbReference type="PANTHER" id="PTHR13707:SF60">
    <property type="entry name" value="ACETATE COA-TRANSFERASE SUBUNIT ALPHA"/>
    <property type="match status" value="1"/>
</dbReference>